<evidence type="ECO:0000313" key="2">
    <source>
        <dbReference type="Proteomes" id="UP001168537"/>
    </source>
</evidence>
<name>A0ABT8EV12_9ACTN</name>
<evidence type="ECO:0000313" key="1">
    <source>
        <dbReference type="EMBL" id="MDN4161957.1"/>
    </source>
</evidence>
<accession>A0ABT8EV12</accession>
<organism evidence="1 2">
    <name type="scientific">Nocardioides abyssi</name>
    <dbReference type="NCBI Taxonomy" id="3058370"/>
    <lineage>
        <taxon>Bacteria</taxon>
        <taxon>Bacillati</taxon>
        <taxon>Actinomycetota</taxon>
        <taxon>Actinomycetes</taxon>
        <taxon>Propionibacteriales</taxon>
        <taxon>Nocardioidaceae</taxon>
        <taxon>Nocardioides</taxon>
    </lineage>
</organism>
<gene>
    <name evidence="1" type="ORF">QWY29_11395</name>
</gene>
<protein>
    <submittedName>
        <fullName evidence="1">Uncharacterized protein</fullName>
    </submittedName>
</protein>
<comment type="caution">
    <text evidence="1">The sequence shown here is derived from an EMBL/GenBank/DDBJ whole genome shotgun (WGS) entry which is preliminary data.</text>
</comment>
<sequence length="62" mass="6237">MGNAHLSLFPYDPLATGDGDLVVAAGNDGTCSRSTAPARGTRPGYSATGSFVGQPLKLSVGR</sequence>
<dbReference type="EMBL" id="JAUHJR010000004">
    <property type="protein sequence ID" value="MDN4161957.1"/>
    <property type="molecule type" value="Genomic_DNA"/>
</dbReference>
<keyword evidence="2" id="KW-1185">Reference proteome</keyword>
<dbReference type="RefSeq" id="WP_300960918.1">
    <property type="nucleotide sequence ID" value="NZ_JAUHJR010000004.1"/>
</dbReference>
<dbReference type="Proteomes" id="UP001168537">
    <property type="component" value="Unassembled WGS sequence"/>
</dbReference>
<reference evidence="1" key="1">
    <citation type="submission" date="2023-06" db="EMBL/GenBank/DDBJ databases">
        <title>Draft genome sequence of Nocardioides sp. SOB72.</title>
        <authorList>
            <person name="Zhang G."/>
        </authorList>
    </citation>
    <scope>NUCLEOTIDE SEQUENCE</scope>
    <source>
        <strain evidence="1">SOB72</strain>
    </source>
</reference>
<proteinExistence type="predicted"/>